<dbReference type="FunFam" id="1.10.2020.20:FF:000002">
    <property type="entry name" value="26S proteasome regulatory subunit RPN13"/>
    <property type="match status" value="1"/>
</dbReference>
<dbReference type="InterPro" id="IPR038633">
    <property type="entry name" value="Rpn13/ADRM1_Pru_sf"/>
</dbReference>
<name>A0A1Y1HR80_KLENI</name>
<sequence>MGDSQETLLEFRAGKMKMEGSTVRPDTRKGVVRITRSDDGLRHVSWADRTSNVIEEDLIVFPEESVFEKVPQSSGRVFILKFKHDNRKLIFWMQEPKADKDDQIVADVNRILNHAEDDSDAEVSAPGQFEELSGAFRASEELGAEVSSGVGSSGVEASGTGRPVSPAGAPGEGIHTGGAVKLSDLQSILSGLGSLPVPPGARHERDTGPTLLDVLRPERILPLLNNPTIQERLAPHLPESLRTPQEMRELVQSPQFQQQVETFSSALQSGQMDLSQFGIDPSKYGYSVTAFLQAIEDQAKDVQSKEAGTSSSGTAKAGDESESSRRDKDKKPDKMDES</sequence>
<evidence type="ECO:0000256" key="3">
    <source>
        <dbReference type="ARBA" id="ARBA00022490"/>
    </source>
</evidence>
<feature type="domain" description="DEUBAD" evidence="7">
    <location>
        <begin position="202"/>
        <end position="305"/>
    </location>
</feature>
<gene>
    <name evidence="9" type="ORF">KFL_000240270</name>
</gene>
<evidence type="ECO:0000313" key="9">
    <source>
        <dbReference type="EMBL" id="GAQ79096.1"/>
    </source>
</evidence>
<dbReference type="GO" id="GO:0005737">
    <property type="term" value="C:cytoplasm"/>
    <property type="evidence" value="ECO:0007669"/>
    <property type="project" value="UniProtKB-SubCell"/>
</dbReference>
<proteinExistence type="predicted"/>
<dbReference type="PANTHER" id="PTHR12225:SF0">
    <property type="entry name" value="PROTEASOMAL UBIQUITIN RECEPTOR ADRM1"/>
    <property type="match status" value="1"/>
</dbReference>
<dbReference type="AlphaFoldDB" id="A0A1Y1HR80"/>
<keyword evidence="3" id="KW-0963">Cytoplasm</keyword>
<dbReference type="OrthoDB" id="340431at2759"/>
<dbReference type="GO" id="GO:0061133">
    <property type="term" value="F:endopeptidase activator activity"/>
    <property type="evidence" value="ECO:0000318"/>
    <property type="project" value="GO_Central"/>
</dbReference>
<dbReference type="InterPro" id="IPR044867">
    <property type="entry name" value="DEUBAD_dom"/>
</dbReference>
<feature type="region of interest" description="Disordered" evidence="6">
    <location>
        <begin position="298"/>
        <end position="338"/>
    </location>
</feature>
<dbReference type="FunFam" id="2.30.29.70:FF:000001">
    <property type="entry name" value="Proteasomal ubiquitin receptor ADRM1"/>
    <property type="match status" value="1"/>
</dbReference>
<protein>
    <submittedName>
        <fullName evidence="9">26S Proteasom Rpn13</fullName>
    </submittedName>
</protein>
<dbReference type="Gene3D" id="2.30.29.70">
    <property type="entry name" value="Proteasomal ubiquitin receptor Rpn13/ADRM1"/>
    <property type="match status" value="1"/>
</dbReference>
<dbReference type="Pfam" id="PF04683">
    <property type="entry name" value="Rpn13_ADRM1_Pru"/>
    <property type="match status" value="1"/>
</dbReference>
<dbReference type="InterPro" id="IPR038108">
    <property type="entry name" value="RPN13_DEUBAD_sf"/>
</dbReference>
<evidence type="ECO:0000259" key="8">
    <source>
        <dbReference type="PROSITE" id="PS51917"/>
    </source>
</evidence>
<feature type="compositionally biased region" description="Low complexity" evidence="6">
    <location>
        <begin position="147"/>
        <end position="161"/>
    </location>
</feature>
<evidence type="ECO:0000259" key="7">
    <source>
        <dbReference type="PROSITE" id="PS51916"/>
    </source>
</evidence>
<dbReference type="GO" id="GO:0070628">
    <property type="term" value="F:proteasome binding"/>
    <property type="evidence" value="ECO:0000318"/>
    <property type="project" value="GO_Central"/>
</dbReference>
<dbReference type="PROSITE" id="PS51917">
    <property type="entry name" value="PRU"/>
    <property type="match status" value="1"/>
</dbReference>
<dbReference type="InterPro" id="IPR006773">
    <property type="entry name" value="Rpn13/ADRM1"/>
</dbReference>
<feature type="domain" description="Pru" evidence="8">
    <location>
        <begin position="3"/>
        <end position="115"/>
    </location>
</feature>
<evidence type="ECO:0000313" key="10">
    <source>
        <dbReference type="Proteomes" id="UP000054558"/>
    </source>
</evidence>
<dbReference type="Pfam" id="PF16550">
    <property type="entry name" value="RPN13_C"/>
    <property type="match status" value="1"/>
</dbReference>
<keyword evidence="5" id="KW-0539">Nucleus</keyword>
<dbReference type="InterPro" id="IPR032368">
    <property type="entry name" value="RPN13_DEUBAD"/>
</dbReference>
<evidence type="ECO:0000256" key="1">
    <source>
        <dbReference type="ARBA" id="ARBA00004123"/>
    </source>
</evidence>
<dbReference type="InterPro" id="IPR044868">
    <property type="entry name" value="Rpn13/ADRM1_Pru"/>
</dbReference>
<evidence type="ECO:0000256" key="6">
    <source>
        <dbReference type="SAM" id="MobiDB-lite"/>
    </source>
</evidence>
<evidence type="ECO:0000256" key="2">
    <source>
        <dbReference type="ARBA" id="ARBA00004496"/>
    </source>
</evidence>
<comment type="subcellular location">
    <subcellularLocation>
        <location evidence="2">Cytoplasm</location>
    </subcellularLocation>
    <subcellularLocation>
        <location evidence="1">Nucleus</location>
    </subcellularLocation>
</comment>
<feature type="region of interest" description="Disordered" evidence="6">
    <location>
        <begin position="147"/>
        <end position="177"/>
    </location>
</feature>
<keyword evidence="4" id="KW-0647">Proteasome</keyword>
<evidence type="ECO:0000256" key="5">
    <source>
        <dbReference type="ARBA" id="ARBA00023242"/>
    </source>
</evidence>
<dbReference type="PANTHER" id="PTHR12225">
    <property type="entry name" value="ADHESION REGULATING MOLECULE 1 110 KDA CELL MEMBRANE GLYCOPROTEIN"/>
    <property type="match status" value="1"/>
</dbReference>
<dbReference type="Gene3D" id="1.10.2020.20">
    <property type="match status" value="1"/>
</dbReference>
<dbReference type="CDD" id="cd13314">
    <property type="entry name" value="PH_Rpn13"/>
    <property type="match status" value="1"/>
</dbReference>
<dbReference type="GO" id="GO:0005634">
    <property type="term" value="C:nucleus"/>
    <property type="evidence" value="ECO:0007669"/>
    <property type="project" value="UniProtKB-SubCell"/>
</dbReference>
<keyword evidence="10" id="KW-1185">Reference proteome</keyword>
<dbReference type="PROSITE" id="PS51916">
    <property type="entry name" value="DEUBAD"/>
    <property type="match status" value="1"/>
</dbReference>
<dbReference type="Proteomes" id="UP000054558">
    <property type="component" value="Unassembled WGS sequence"/>
</dbReference>
<feature type="compositionally biased region" description="Basic and acidic residues" evidence="6">
    <location>
        <begin position="317"/>
        <end position="338"/>
    </location>
</feature>
<accession>A0A1Y1HR80</accession>
<evidence type="ECO:0000256" key="4">
    <source>
        <dbReference type="ARBA" id="ARBA00022942"/>
    </source>
</evidence>
<organism evidence="9 10">
    <name type="scientific">Klebsormidium nitens</name>
    <name type="common">Green alga</name>
    <name type="synonym">Ulothrix nitens</name>
    <dbReference type="NCBI Taxonomy" id="105231"/>
    <lineage>
        <taxon>Eukaryota</taxon>
        <taxon>Viridiplantae</taxon>
        <taxon>Streptophyta</taxon>
        <taxon>Klebsormidiophyceae</taxon>
        <taxon>Klebsormidiales</taxon>
        <taxon>Klebsormidiaceae</taxon>
        <taxon>Klebsormidium</taxon>
    </lineage>
</organism>
<dbReference type="EMBL" id="DF236973">
    <property type="protein sequence ID" value="GAQ79096.1"/>
    <property type="molecule type" value="Genomic_DNA"/>
</dbReference>
<dbReference type="STRING" id="105231.A0A1Y1HR80"/>
<dbReference type="GO" id="GO:0008541">
    <property type="term" value="C:proteasome regulatory particle, lid subcomplex"/>
    <property type="evidence" value="ECO:0000318"/>
    <property type="project" value="GO_Central"/>
</dbReference>
<reference evidence="9 10" key="1">
    <citation type="journal article" date="2014" name="Nat. Commun.">
        <title>Klebsormidium flaccidum genome reveals primary factors for plant terrestrial adaptation.</title>
        <authorList>
            <person name="Hori K."/>
            <person name="Maruyama F."/>
            <person name="Fujisawa T."/>
            <person name="Togashi T."/>
            <person name="Yamamoto N."/>
            <person name="Seo M."/>
            <person name="Sato S."/>
            <person name="Yamada T."/>
            <person name="Mori H."/>
            <person name="Tajima N."/>
            <person name="Moriyama T."/>
            <person name="Ikeuchi M."/>
            <person name="Watanabe M."/>
            <person name="Wada H."/>
            <person name="Kobayashi K."/>
            <person name="Saito M."/>
            <person name="Masuda T."/>
            <person name="Sasaki-Sekimoto Y."/>
            <person name="Mashiguchi K."/>
            <person name="Awai K."/>
            <person name="Shimojima M."/>
            <person name="Masuda S."/>
            <person name="Iwai M."/>
            <person name="Nobusawa T."/>
            <person name="Narise T."/>
            <person name="Kondo S."/>
            <person name="Saito H."/>
            <person name="Sato R."/>
            <person name="Murakawa M."/>
            <person name="Ihara Y."/>
            <person name="Oshima-Yamada Y."/>
            <person name="Ohtaka K."/>
            <person name="Satoh M."/>
            <person name="Sonobe K."/>
            <person name="Ishii M."/>
            <person name="Ohtani R."/>
            <person name="Kanamori-Sato M."/>
            <person name="Honoki R."/>
            <person name="Miyazaki D."/>
            <person name="Mochizuki H."/>
            <person name="Umetsu J."/>
            <person name="Higashi K."/>
            <person name="Shibata D."/>
            <person name="Kamiya Y."/>
            <person name="Sato N."/>
            <person name="Nakamura Y."/>
            <person name="Tabata S."/>
            <person name="Ida S."/>
            <person name="Kurokawa K."/>
            <person name="Ohta H."/>
        </authorList>
    </citation>
    <scope>NUCLEOTIDE SEQUENCE [LARGE SCALE GENOMIC DNA]</scope>
    <source>
        <strain evidence="9 10">NIES-2285</strain>
    </source>
</reference>
<dbReference type="OMA" id="SNQRHFF"/>